<dbReference type="InterPro" id="IPR013087">
    <property type="entry name" value="Znf_C2H2_type"/>
</dbReference>
<dbReference type="GeneID" id="54548259"/>
<organism evidence="8 9">
    <name type="scientific">Westerdykella ornata</name>
    <dbReference type="NCBI Taxonomy" id="318751"/>
    <lineage>
        <taxon>Eukaryota</taxon>
        <taxon>Fungi</taxon>
        <taxon>Dikarya</taxon>
        <taxon>Ascomycota</taxon>
        <taxon>Pezizomycotina</taxon>
        <taxon>Dothideomycetes</taxon>
        <taxon>Pleosporomycetidae</taxon>
        <taxon>Pleosporales</taxon>
        <taxon>Sporormiaceae</taxon>
        <taxon>Westerdykella</taxon>
    </lineage>
</organism>
<dbReference type="EMBL" id="ML986484">
    <property type="protein sequence ID" value="KAF2281421.1"/>
    <property type="molecule type" value="Genomic_DNA"/>
</dbReference>
<dbReference type="Gene3D" id="3.30.420.10">
    <property type="entry name" value="Ribonuclease H-like superfamily/Ribonuclease H"/>
    <property type="match status" value="1"/>
</dbReference>
<dbReference type="Proteomes" id="UP000800097">
    <property type="component" value="Unassembled WGS sequence"/>
</dbReference>
<feature type="compositionally biased region" description="Polar residues" evidence="6">
    <location>
        <begin position="319"/>
        <end position="329"/>
    </location>
</feature>
<feature type="domain" description="C2H2-type" evidence="7">
    <location>
        <begin position="263"/>
        <end position="293"/>
    </location>
</feature>
<evidence type="ECO:0000256" key="3">
    <source>
        <dbReference type="ARBA" id="ARBA00022771"/>
    </source>
</evidence>
<gene>
    <name evidence="8" type="ORF">EI97DRAFT_367363</name>
</gene>
<feature type="region of interest" description="Disordered" evidence="6">
    <location>
        <begin position="310"/>
        <end position="337"/>
    </location>
</feature>
<proteinExistence type="predicted"/>
<dbReference type="PROSITE" id="PS50157">
    <property type="entry name" value="ZINC_FINGER_C2H2_2"/>
    <property type="match status" value="2"/>
</dbReference>
<feature type="region of interest" description="Disordered" evidence="6">
    <location>
        <begin position="229"/>
        <end position="252"/>
    </location>
</feature>
<keyword evidence="9" id="KW-1185">Reference proteome</keyword>
<dbReference type="InterPro" id="IPR036397">
    <property type="entry name" value="RNaseH_sf"/>
</dbReference>
<dbReference type="RefSeq" id="XP_033658958.1">
    <property type="nucleotide sequence ID" value="XM_033795084.1"/>
</dbReference>
<dbReference type="InterPro" id="IPR036236">
    <property type="entry name" value="Znf_C2H2_sf"/>
</dbReference>
<dbReference type="Pfam" id="PF00096">
    <property type="entry name" value="zf-C2H2"/>
    <property type="match status" value="1"/>
</dbReference>
<accession>A0A6A6JXS3</accession>
<keyword evidence="1" id="KW-0479">Metal-binding</keyword>
<dbReference type="GO" id="GO:0043565">
    <property type="term" value="F:sequence-specific DNA binding"/>
    <property type="evidence" value="ECO:0007669"/>
    <property type="project" value="TreeGrafter"/>
</dbReference>
<evidence type="ECO:0000256" key="4">
    <source>
        <dbReference type="ARBA" id="ARBA00022833"/>
    </source>
</evidence>
<evidence type="ECO:0000256" key="2">
    <source>
        <dbReference type="ARBA" id="ARBA00022737"/>
    </source>
</evidence>
<dbReference type="Gene3D" id="3.30.160.60">
    <property type="entry name" value="Classic Zinc Finger"/>
    <property type="match status" value="2"/>
</dbReference>
<dbReference type="GO" id="GO:0000981">
    <property type="term" value="F:DNA-binding transcription factor activity, RNA polymerase II-specific"/>
    <property type="evidence" value="ECO:0007669"/>
    <property type="project" value="TreeGrafter"/>
</dbReference>
<dbReference type="SMART" id="SM00355">
    <property type="entry name" value="ZnF_C2H2"/>
    <property type="match status" value="5"/>
</dbReference>
<dbReference type="PROSITE" id="PS00028">
    <property type="entry name" value="ZINC_FINGER_C2H2_1"/>
    <property type="match status" value="3"/>
</dbReference>
<dbReference type="SUPFAM" id="SSF57667">
    <property type="entry name" value="beta-beta-alpha zinc fingers"/>
    <property type="match status" value="1"/>
</dbReference>
<evidence type="ECO:0000256" key="6">
    <source>
        <dbReference type="SAM" id="MobiDB-lite"/>
    </source>
</evidence>
<keyword evidence="4" id="KW-0862">Zinc</keyword>
<dbReference type="SUPFAM" id="SSF53098">
    <property type="entry name" value="Ribonuclease H-like"/>
    <property type="match status" value="1"/>
</dbReference>
<keyword evidence="3 5" id="KW-0863">Zinc-finger</keyword>
<name>A0A6A6JXS3_WESOR</name>
<reference evidence="8" key="1">
    <citation type="journal article" date="2020" name="Stud. Mycol.">
        <title>101 Dothideomycetes genomes: a test case for predicting lifestyles and emergence of pathogens.</title>
        <authorList>
            <person name="Haridas S."/>
            <person name="Albert R."/>
            <person name="Binder M."/>
            <person name="Bloem J."/>
            <person name="Labutti K."/>
            <person name="Salamov A."/>
            <person name="Andreopoulos B."/>
            <person name="Baker S."/>
            <person name="Barry K."/>
            <person name="Bills G."/>
            <person name="Bluhm B."/>
            <person name="Cannon C."/>
            <person name="Castanera R."/>
            <person name="Culley D."/>
            <person name="Daum C."/>
            <person name="Ezra D."/>
            <person name="Gonzalez J."/>
            <person name="Henrissat B."/>
            <person name="Kuo A."/>
            <person name="Liang C."/>
            <person name="Lipzen A."/>
            <person name="Lutzoni F."/>
            <person name="Magnuson J."/>
            <person name="Mondo S."/>
            <person name="Nolan M."/>
            <person name="Ohm R."/>
            <person name="Pangilinan J."/>
            <person name="Park H.-J."/>
            <person name="Ramirez L."/>
            <person name="Alfaro M."/>
            <person name="Sun H."/>
            <person name="Tritt A."/>
            <person name="Yoshinaga Y."/>
            <person name="Zwiers L.-H."/>
            <person name="Turgeon B."/>
            <person name="Goodwin S."/>
            <person name="Spatafora J."/>
            <person name="Crous P."/>
            <person name="Grigoriev I."/>
        </authorList>
    </citation>
    <scope>NUCLEOTIDE SEQUENCE</scope>
    <source>
        <strain evidence="8">CBS 379.55</strain>
    </source>
</reference>
<evidence type="ECO:0000256" key="1">
    <source>
        <dbReference type="ARBA" id="ARBA00022723"/>
    </source>
</evidence>
<dbReference type="PANTHER" id="PTHR24408">
    <property type="entry name" value="ZINC FINGER PROTEIN"/>
    <property type="match status" value="1"/>
</dbReference>
<dbReference type="PANTHER" id="PTHR24408:SF58">
    <property type="entry name" value="TRANSCRIPTION FACTOR (TFIIIA), PUTATIVE (AFU_ORTHOLOGUE AFUA_1G05150)-RELATED"/>
    <property type="match status" value="1"/>
</dbReference>
<protein>
    <recommendedName>
        <fullName evidence="7">C2H2-type domain-containing protein</fullName>
    </recommendedName>
</protein>
<dbReference type="Pfam" id="PF13912">
    <property type="entry name" value="zf-C2H2_6"/>
    <property type="match status" value="1"/>
</dbReference>
<dbReference type="GO" id="GO:0005634">
    <property type="term" value="C:nucleus"/>
    <property type="evidence" value="ECO:0007669"/>
    <property type="project" value="TreeGrafter"/>
</dbReference>
<evidence type="ECO:0000259" key="7">
    <source>
        <dbReference type="PROSITE" id="PS50157"/>
    </source>
</evidence>
<dbReference type="InterPro" id="IPR012337">
    <property type="entry name" value="RNaseH-like_sf"/>
</dbReference>
<dbReference type="AlphaFoldDB" id="A0A6A6JXS3"/>
<dbReference type="GO" id="GO:0008270">
    <property type="term" value="F:zinc ion binding"/>
    <property type="evidence" value="ECO:0007669"/>
    <property type="project" value="UniProtKB-KW"/>
</dbReference>
<evidence type="ECO:0000313" key="8">
    <source>
        <dbReference type="EMBL" id="KAF2281421.1"/>
    </source>
</evidence>
<keyword evidence="2" id="KW-0677">Repeat</keyword>
<evidence type="ECO:0000313" key="9">
    <source>
        <dbReference type="Proteomes" id="UP000800097"/>
    </source>
</evidence>
<sequence>MGGPGFQCGMCEKTFPTKVALHQHMLHHRKLEATWDCEVCHQTYEDRLSLEQHKIASGHKPAKVFGCGVCSMQFPTQAALEEHKRFPSTCSDAFRAPQTKKSRSKEVSADSPAPFAFASPTYDYEAPPVGSRFERPPSISTVRPATENCTQTSMGDVLCNVCGRSFQSQGRYARHFLGCKPQNPATTTVREEDMQGGAPAQSLPIPAVMPQQSRTSQASATPFIAAVTARQSVDPSQGRIEPKQKATTKPQVKPTNTFAELPYRCTFAACRKGFRSEAALKQHQFDSHRVETATLNHAVREQLKNSGLLRASPLPTAGRQVNMNPTSLRPSPHVVHASNRPNPPPAVVPATIKQAPEQAVVVGPEDFHQTSKVSELIVRLVLQDDVLLHHGGKIIYGGVDWKRVPVAKQGALLDMFEEQQLCHLPKSLQHEEYIPAPAVFKDEYQYFYPVADFQTSPDPSLTRPCPSIISLTCIKVGLTNGGHGAVKVAAVDVATCRILLNHLIWIESQGVRDWRTTVTGLKGMEDLEEARKDGYKVFKGWEAARSAIWKFIDSDTIIIGHNLRADIDALRMIHGRAVDVAILAEKAANGPVSKQQLSLDALSRDLLKINLSTHPRFGRDALQNAFAIRELALWKLKNDDKWTKWAKEKSLDYQRIGKFASRAV</sequence>
<feature type="domain" description="C2H2-type" evidence="7">
    <location>
        <begin position="6"/>
        <end position="33"/>
    </location>
</feature>
<dbReference type="OrthoDB" id="16516at2759"/>
<evidence type="ECO:0000256" key="5">
    <source>
        <dbReference type="PROSITE-ProRule" id="PRU00042"/>
    </source>
</evidence>